<reference evidence="2 3" key="1">
    <citation type="journal article" date="2024" name="IMA Fungus">
        <title>IMA Genome - F19 : A genome assembly and annotation guide to empower mycologists, including annotated draft genome sequences of Ceratocystis pirilliformis, Diaporthe australafricana, Fusarium ophioides, Paecilomyces lecythidis, and Sporothrix stenoceras.</title>
        <authorList>
            <person name="Aylward J."/>
            <person name="Wilson A.M."/>
            <person name="Visagie C.M."/>
            <person name="Spraker J."/>
            <person name="Barnes I."/>
            <person name="Buitendag C."/>
            <person name="Ceriani C."/>
            <person name="Del Mar Angel L."/>
            <person name="du Plessis D."/>
            <person name="Fuchs T."/>
            <person name="Gasser K."/>
            <person name="Kramer D."/>
            <person name="Li W."/>
            <person name="Munsamy K."/>
            <person name="Piso A."/>
            <person name="Price J.L."/>
            <person name="Sonnekus B."/>
            <person name="Thomas C."/>
            <person name="van der Nest A."/>
            <person name="van Dijk A."/>
            <person name="van Heerden A."/>
            <person name="van Vuuren N."/>
            <person name="Yilmaz N."/>
            <person name="Duong T.A."/>
            <person name="van der Merwe N.A."/>
            <person name="Wingfield M.J."/>
            <person name="Wingfield B.D."/>
        </authorList>
    </citation>
    <scope>NUCLEOTIDE SEQUENCE [LARGE SCALE GENOMIC DNA]</scope>
    <source>
        <strain evidence="2 3">CMW 5346</strain>
    </source>
</reference>
<evidence type="ECO:0000313" key="2">
    <source>
        <dbReference type="EMBL" id="KAL1900947.1"/>
    </source>
</evidence>
<comment type="caution">
    <text evidence="2">The sequence shown here is derived from an EMBL/GenBank/DDBJ whole genome shotgun (WGS) entry which is preliminary data.</text>
</comment>
<proteinExistence type="predicted"/>
<protein>
    <recommendedName>
        <fullName evidence="1">Ecp2 effector protein-like domain-containing protein</fullName>
    </recommendedName>
</protein>
<gene>
    <name evidence="2" type="ORF">Sste5346_002008</name>
</gene>
<organism evidence="2 3">
    <name type="scientific">Sporothrix stenoceras</name>
    <dbReference type="NCBI Taxonomy" id="5173"/>
    <lineage>
        <taxon>Eukaryota</taxon>
        <taxon>Fungi</taxon>
        <taxon>Dikarya</taxon>
        <taxon>Ascomycota</taxon>
        <taxon>Pezizomycotina</taxon>
        <taxon>Sordariomycetes</taxon>
        <taxon>Sordariomycetidae</taxon>
        <taxon>Ophiostomatales</taxon>
        <taxon>Ophiostomataceae</taxon>
        <taxon>Sporothrix</taxon>
    </lineage>
</organism>
<keyword evidence="3" id="KW-1185">Reference proteome</keyword>
<dbReference type="InterPro" id="IPR029226">
    <property type="entry name" value="Ecp2-like"/>
</dbReference>
<dbReference type="Pfam" id="PF14856">
    <property type="entry name" value="Hce2"/>
    <property type="match status" value="1"/>
</dbReference>
<accession>A0ABR3ZL91</accession>
<evidence type="ECO:0000259" key="1">
    <source>
        <dbReference type="Pfam" id="PF14856"/>
    </source>
</evidence>
<dbReference type="Proteomes" id="UP001583186">
    <property type="component" value="Unassembled WGS sequence"/>
</dbReference>
<name>A0ABR3ZL91_9PEZI</name>
<dbReference type="EMBL" id="JAWCUI010000008">
    <property type="protein sequence ID" value="KAL1900947.1"/>
    <property type="molecule type" value="Genomic_DNA"/>
</dbReference>
<evidence type="ECO:0000313" key="3">
    <source>
        <dbReference type="Proteomes" id="UP001583186"/>
    </source>
</evidence>
<sequence length="262" mass="27612">MSTATMHATHGCYQDRLYYLVMPKGIAVNCDQSLCNVGTCSPGDCHQTPFVTPTGLDHLVPGNIWGGLSRQDLITGAVSTYQQNNRQNGGGPADMTNRGTMLDLLGGDFTTPGVIRIPVCSADMAHKAGELGLSPNTTPDYPCASPPTTASDCGDSSFVNQTSNASPPVADCLQIVKNIEGTVGDYLVSTDQRGILSAGLCVFGVQVMKRIKCLTTTHITNHDVIDLIHDAVARFGGSGKIGAKGTVTCGSYTIEWGIYHSK</sequence>
<feature type="domain" description="Ecp2 effector protein-like" evidence="1">
    <location>
        <begin position="152"/>
        <end position="249"/>
    </location>
</feature>